<proteinExistence type="inferred from homology"/>
<comment type="catalytic activity">
    <reaction evidence="4 8">
        <text>succinate semialdehyde + NADP(+) + H2O = succinate + NADPH + 2 H(+)</text>
        <dbReference type="Rhea" id="RHEA:13213"/>
        <dbReference type="ChEBI" id="CHEBI:15377"/>
        <dbReference type="ChEBI" id="CHEBI:15378"/>
        <dbReference type="ChEBI" id="CHEBI:30031"/>
        <dbReference type="ChEBI" id="CHEBI:57706"/>
        <dbReference type="ChEBI" id="CHEBI:57783"/>
        <dbReference type="ChEBI" id="CHEBI:58349"/>
        <dbReference type="EC" id="1.2.1.16"/>
    </reaction>
</comment>
<evidence type="ECO:0000256" key="8">
    <source>
        <dbReference type="RuleBase" id="RU365091"/>
    </source>
</evidence>
<organism evidence="10 11">
    <name type="scientific">Aspergillus ochraceoroseus IBT 24754</name>
    <dbReference type="NCBI Taxonomy" id="1392256"/>
    <lineage>
        <taxon>Eukaryota</taxon>
        <taxon>Fungi</taxon>
        <taxon>Dikarya</taxon>
        <taxon>Ascomycota</taxon>
        <taxon>Pezizomycotina</taxon>
        <taxon>Eurotiomycetes</taxon>
        <taxon>Eurotiomycetidae</taxon>
        <taxon>Eurotiales</taxon>
        <taxon>Aspergillaceae</taxon>
        <taxon>Aspergillus</taxon>
        <taxon>Aspergillus subgen. Nidulantes</taxon>
    </lineage>
</organism>
<dbReference type="FunFam" id="3.40.605.10:FF:000005">
    <property type="entry name" value="Succinate-semialdehyde dehydrogenase I"/>
    <property type="match status" value="1"/>
</dbReference>
<dbReference type="Gene3D" id="3.40.309.10">
    <property type="entry name" value="Aldehyde Dehydrogenase, Chain A, domain 2"/>
    <property type="match status" value="1"/>
</dbReference>
<name>A0A2T5LQ46_9EURO</name>
<comment type="caution">
    <text evidence="10">The sequence shown here is derived from an EMBL/GenBank/DDBJ whole genome shotgun (WGS) entry which is preliminary data.</text>
</comment>
<evidence type="ECO:0000259" key="9">
    <source>
        <dbReference type="Pfam" id="PF00171"/>
    </source>
</evidence>
<dbReference type="Gene3D" id="3.40.605.10">
    <property type="entry name" value="Aldehyde Dehydrogenase, Chain A, domain 1"/>
    <property type="match status" value="1"/>
</dbReference>
<dbReference type="PANTHER" id="PTHR43353:SF11">
    <property type="entry name" value="SUCCINATE SEMIALDEHYDE DEHYDROGENASE (EUROFUNG)"/>
    <property type="match status" value="1"/>
</dbReference>
<dbReference type="InterPro" id="IPR016161">
    <property type="entry name" value="Ald_DH/histidinol_DH"/>
</dbReference>
<dbReference type="GeneID" id="63812493"/>
<evidence type="ECO:0000256" key="4">
    <source>
        <dbReference type="ARBA" id="ARBA00050387"/>
    </source>
</evidence>
<dbReference type="UniPathway" id="UPA00733"/>
<dbReference type="GO" id="GO:0009450">
    <property type="term" value="P:gamma-aminobutyric acid catabolic process"/>
    <property type="evidence" value="ECO:0007669"/>
    <property type="project" value="UniProtKB-UniPathway"/>
</dbReference>
<dbReference type="InterPro" id="IPR015590">
    <property type="entry name" value="Aldehyde_DH_dom"/>
</dbReference>
<dbReference type="VEuPathDB" id="FungiDB:P175DRAFT_0485964"/>
<protein>
    <recommendedName>
        <fullName evidence="8">Succinate-semialdehyde dehydrogenase</fullName>
        <ecNumber evidence="8">1.2.1.16</ecNumber>
    </recommendedName>
</protein>
<dbReference type="SUPFAM" id="SSF53720">
    <property type="entry name" value="ALDH-like"/>
    <property type="match status" value="1"/>
</dbReference>
<feature type="domain" description="Aldehyde dehydrogenase" evidence="9">
    <location>
        <begin position="22"/>
        <end position="484"/>
    </location>
</feature>
<gene>
    <name evidence="10" type="ORF">P175DRAFT_0485964</name>
</gene>
<feature type="active site" evidence="6">
    <location>
        <position position="260"/>
    </location>
</feature>
<dbReference type="Pfam" id="PF00171">
    <property type="entry name" value="Aldedh"/>
    <property type="match status" value="1"/>
</dbReference>
<dbReference type="InterPro" id="IPR050740">
    <property type="entry name" value="Aldehyde_DH_Superfamily"/>
</dbReference>
<dbReference type="PROSITE" id="PS00687">
    <property type="entry name" value="ALDEHYDE_DEHYDR_GLU"/>
    <property type="match status" value="1"/>
</dbReference>
<evidence type="ECO:0000256" key="1">
    <source>
        <dbReference type="ARBA" id="ARBA00005176"/>
    </source>
</evidence>
<dbReference type="FunFam" id="3.40.309.10:FF:000004">
    <property type="entry name" value="Succinate-semialdehyde dehydrogenase I"/>
    <property type="match status" value="1"/>
</dbReference>
<dbReference type="GO" id="GO:0004777">
    <property type="term" value="F:succinate-semialdehyde dehydrogenase (NAD+) activity"/>
    <property type="evidence" value="ECO:0007669"/>
    <property type="project" value="UniProtKB-UniRule"/>
</dbReference>
<dbReference type="InterPro" id="IPR010102">
    <property type="entry name" value="Succ_semiAld_DH"/>
</dbReference>
<dbReference type="NCBIfam" id="TIGR01780">
    <property type="entry name" value="SSADH"/>
    <property type="match status" value="1"/>
</dbReference>
<evidence type="ECO:0000256" key="6">
    <source>
        <dbReference type="PROSITE-ProRule" id="PRU10007"/>
    </source>
</evidence>
<evidence type="ECO:0000256" key="3">
    <source>
        <dbReference type="ARBA" id="ARBA00023002"/>
    </source>
</evidence>
<dbReference type="GO" id="GO:0005737">
    <property type="term" value="C:cytoplasm"/>
    <property type="evidence" value="ECO:0007669"/>
    <property type="project" value="TreeGrafter"/>
</dbReference>
<sequence>MAGHSLRDSSLLIGQNLIGGNWVDSASGKRFDVYDPATNEVIGSCPESIAQDAEQAIDAASAAMPHWRNLTGRERSNILRRWYDLVKENCDDLATLISWENGKASGDAVGEVNFSASFLEWFSEEAARVYGDVIPHSARGFRVAVVKEPVGVCGLITPWNFPGAMIARKLGPALAAGCAVVLKPAGETPFTANAFIRLAERAGVPKGVINIVHAADNTPEIGQVLCSSSKIRKISFTGSTRVGRILMKQSSDTVKKLSLELGGNAPFIVFDDADINLAIQGVIASKFKVTGQTCVCANRIYVQSGIYADFVRKLAAAVSAFKVGNAIDPAVTHGPLINASAVNRVAELVEDAVTKGAQVVAGGKRIPSLGPAFYEPTVLTGITGDMRIINEEIFGPVAAIQQFTSEEEVIESANDCDVGLAAYVFTEQVSRATRVSETLHSGMVAVNTGVISVASAPFGGIKQSGVGREGSKYGMDDYMQMKTIVMGNVNVAHRASI</sequence>
<evidence type="ECO:0000256" key="5">
    <source>
        <dbReference type="ARBA" id="ARBA00052698"/>
    </source>
</evidence>
<dbReference type="InterPro" id="IPR016163">
    <property type="entry name" value="Ald_DH_C"/>
</dbReference>
<dbReference type="RefSeq" id="XP_040749802.1">
    <property type="nucleotide sequence ID" value="XM_040895611.1"/>
</dbReference>
<dbReference type="OrthoDB" id="310895at2759"/>
<dbReference type="EC" id="1.2.1.16" evidence="8"/>
<accession>A0A2T5LQ46</accession>
<dbReference type="Proteomes" id="UP000244073">
    <property type="component" value="Unassembled WGS sequence"/>
</dbReference>
<dbReference type="InterPro" id="IPR029510">
    <property type="entry name" value="Ald_DH_CS_GLU"/>
</dbReference>
<evidence type="ECO:0000313" key="11">
    <source>
        <dbReference type="Proteomes" id="UP000244073"/>
    </source>
</evidence>
<keyword evidence="3 7" id="KW-0560">Oxidoreductase</keyword>
<reference evidence="10 11" key="1">
    <citation type="journal article" date="2018" name="Proc. Natl. Acad. Sci. U.S.A.">
        <title>Linking secondary metabolites to gene clusters through genome sequencing of six diverse Aspergillus species.</title>
        <authorList>
            <person name="Kaerboelling I."/>
            <person name="Vesth T.C."/>
            <person name="Frisvad J.C."/>
            <person name="Nybo J.L."/>
            <person name="Theobald S."/>
            <person name="Kuo A."/>
            <person name="Bowyer P."/>
            <person name="Matsuda Y."/>
            <person name="Mondo S."/>
            <person name="Lyhne E.K."/>
            <person name="Kogle M.E."/>
            <person name="Clum A."/>
            <person name="Lipzen A."/>
            <person name="Salamov A."/>
            <person name="Ngan C.Y."/>
            <person name="Daum C."/>
            <person name="Chiniquy J."/>
            <person name="Barry K."/>
            <person name="LaButti K."/>
            <person name="Haridas S."/>
            <person name="Simmons B.A."/>
            <person name="Magnuson J.K."/>
            <person name="Mortensen U.H."/>
            <person name="Larsen T.O."/>
            <person name="Grigoriev I.V."/>
            <person name="Baker S.E."/>
            <person name="Andersen M.R."/>
        </authorList>
    </citation>
    <scope>NUCLEOTIDE SEQUENCE [LARGE SCALE GENOMIC DNA]</scope>
    <source>
        <strain evidence="10 11">IBT 24754</strain>
    </source>
</reference>
<comment type="pathway">
    <text evidence="1 8">Amino-acid degradation; 4-aminobutanoate degradation.</text>
</comment>
<evidence type="ECO:0000256" key="7">
    <source>
        <dbReference type="RuleBase" id="RU003345"/>
    </source>
</evidence>
<dbReference type="GO" id="GO:0036243">
    <property type="term" value="F:succinate-semialdehyde dehydrogenase (NADP+) activity"/>
    <property type="evidence" value="ECO:0007669"/>
    <property type="project" value="RHEA"/>
</dbReference>
<dbReference type="EMBL" id="MSFN02000008">
    <property type="protein sequence ID" value="PTU18410.1"/>
    <property type="molecule type" value="Genomic_DNA"/>
</dbReference>
<comment type="catalytic activity">
    <reaction evidence="5 8">
        <text>succinate semialdehyde + NAD(+) + H2O = succinate + NADH + 2 H(+)</text>
        <dbReference type="Rhea" id="RHEA:13217"/>
        <dbReference type="ChEBI" id="CHEBI:15377"/>
        <dbReference type="ChEBI" id="CHEBI:15378"/>
        <dbReference type="ChEBI" id="CHEBI:30031"/>
        <dbReference type="ChEBI" id="CHEBI:57540"/>
        <dbReference type="ChEBI" id="CHEBI:57706"/>
        <dbReference type="ChEBI" id="CHEBI:57945"/>
        <dbReference type="EC" id="1.2.1.16"/>
    </reaction>
</comment>
<dbReference type="PANTHER" id="PTHR43353">
    <property type="entry name" value="SUCCINATE-SEMIALDEHYDE DEHYDROGENASE, MITOCHONDRIAL"/>
    <property type="match status" value="1"/>
</dbReference>
<dbReference type="InterPro" id="IPR016162">
    <property type="entry name" value="Ald_DH_N"/>
</dbReference>
<comment type="similarity">
    <text evidence="2 7">Belongs to the aldehyde dehydrogenase family.</text>
</comment>
<evidence type="ECO:0000313" key="10">
    <source>
        <dbReference type="EMBL" id="PTU18410.1"/>
    </source>
</evidence>
<dbReference type="AlphaFoldDB" id="A0A2T5LQ46"/>
<evidence type="ECO:0000256" key="2">
    <source>
        <dbReference type="ARBA" id="ARBA00009986"/>
    </source>
</evidence>
<dbReference type="CDD" id="cd07103">
    <property type="entry name" value="ALDH_F5_SSADH_GabD"/>
    <property type="match status" value="1"/>
</dbReference>